<gene>
    <name evidence="2" type="ORF">Q3M24_07910</name>
</gene>
<reference evidence="2" key="1">
    <citation type="journal article" date="2024" name="Syst. Appl. Microbiol.">
        <title>First single-strain enrichments of Electrothrix cable bacteria, description of E. aestuarii sp. nov. and E. rattekaaiensis sp. nov., and proposal of a cable bacteria taxonomy following the rules of the SeqCode.</title>
        <authorList>
            <person name="Plum-Jensen L.E."/>
            <person name="Schramm A."/>
            <person name="Marshall I.P.G."/>
        </authorList>
    </citation>
    <scope>NUCLEOTIDE SEQUENCE</scope>
    <source>
        <strain evidence="2">Rat1</strain>
    </source>
</reference>
<accession>A0AAU8M0L4</accession>
<dbReference type="SUPFAM" id="SSF52540">
    <property type="entry name" value="P-loop containing nucleoside triphosphate hydrolases"/>
    <property type="match status" value="1"/>
</dbReference>
<feature type="domain" description="ATPase AAA-type core" evidence="1">
    <location>
        <begin position="513"/>
        <end position="583"/>
    </location>
</feature>
<dbReference type="GO" id="GO:0005524">
    <property type="term" value="F:ATP binding"/>
    <property type="evidence" value="ECO:0007669"/>
    <property type="project" value="InterPro"/>
</dbReference>
<sequence length="785" mass="88918">MVANSSKILILGSNVKITNLPVKEVSLLQEGSLPAYGYNPGDNIDLLAGPVTVEKGRLEQCLTWLNSYLAESGLTPQIESLSYGSEKQVYQIFKRQKKGSEADHDGWFMVSQLLPSEERLRKSSAFVLSEYECTTVGNNTGMVLIDDSGAPPQVCDDMIALNPDMWCIAMGISVAHWQQWAQRLGKRFTLFCRLSDLETTRMEMDSAVTWESIVAMCLRALKTSEVGLWDPLNNRFLCHIVVEMFPHAILYVGPGGTFFRYRKGMLPKKSSSKKRGSVPCYDTMVTAMLTMNIFRFNCLDFCRNCFFAFSKQVLTNWKILNDNGYHFDNQLKLPELDFGSVCPADWPCSVSECGEARGGRMRFTWQDHISHGSCQENCPCASQEMIRKDPNFVELPHSSTEFEKNLALVASQAWGEEKKKALRSFFHRDYESYCNHQNDGVRYAGHIDTIISVLHYLKEEVNRGTGFDNLPMFQIGHLRTTDPAEIDPVIALRQVMDSYVSKESVLRPLCIGIFGPPGSGKSFAVKQVASEIARRYDGDPFDFFEFNLTQFASPEEINLAIDPVRASVARGRVPIAFWDEFDCRYNGDEFGYLRFFLPSMQDGVTYVHGIPYHIGRAIFVFAGGVKASWEGMEELLSPDNREQLKRSKTLKIPDFMSRLRVVLDIDGIEIPAHLLQDSATEDDLEELRRILHKRALIISHQMQTHWKKAARKSSGLLLRLLIGEYKFGARSIEAVIEASRAADRLVYGLPELIAPSAARIHANWRVELERRIDHVRKSAGLRAIW</sequence>
<reference evidence="2" key="2">
    <citation type="submission" date="2024-06" db="EMBL/GenBank/DDBJ databases">
        <authorList>
            <person name="Plum-Jensen L.E."/>
            <person name="Schramm A."/>
            <person name="Marshall I.P.G."/>
        </authorList>
    </citation>
    <scope>NUCLEOTIDE SEQUENCE</scope>
    <source>
        <strain evidence="2">Rat1</strain>
    </source>
</reference>
<name>A0AAU8M0L4_9BACT</name>
<dbReference type="AlphaFoldDB" id="A0AAU8M0L4"/>
<dbReference type="KEGG" id="eaj:Q3M24_07910"/>
<dbReference type="Pfam" id="PF00004">
    <property type="entry name" value="AAA"/>
    <property type="match status" value="1"/>
</dbReference>
<dbReference type="EMBL" id="CP159373">
    <property type="protein sequence ID" value="XCN74652.1"/>
    <property type="molecule type" value="Genomic_DNA"/>
</dbReference>
<evidence type="ECO:0000259" key="1">
    <source>
        <dbReference type="Pfam" id="PF00004"/>
    </source>
</evidence>
<organism evidence="2">
    <name type="scientific">Candidatus Electrothrix aestuarii</name>
    <dbReference type="NCBI Taxonomy" id="3062594"/>
    <lineage>
        <taxon>Bacteria</taxon>
        <taxon>Pseudomonadati</taxon>
        <taxon>Thermodesulfobacteriota</taxon>
        <taxon>Desulfobulbia</taxon>
        <taxon>Desulfobulbales</taxon>
        <taxon>Desulfobulbaceae</taxon>
        <taxon>Candidatus Electrothrix</taxon>
    </lineage>
</organism>
<dbReference type="GO" id="GO:0016887">
    <property type="term" value="F:ATP hydrolysis activity"/>
    <property type="evidence" value="ECO:0007669"/>
    <property type="project" value="InterPro"/>
</dbReference>
<dbReference type="Gene3D" id="3.40.50.300">
    <property type="entry name" value="P-loop containing nucleotide triphosphate hydrolases"/>
    <property type="match status" value="1"/>
</dbReference>
<evidence type="ECO:0000313" key="2">
    <source>
        <dbReference type="EMBL" id="XCN74652.1"/>
    </source>
</evidence>
<proteinExistence type="predicted"/>
<protein>
    <submittedName>
        <fullName evidence="2">AAA family ATPase</fullName>
    </submittedName>
</protein>
<dbReference type="InterPro" id="IPR027417">
    <property type="entry name" value="P-loop_NTPase"/>
</dbReference>
<dbReference type="InterPro" id="IPR003959">
    <property type="entry name" value="ATPase_AAA_core"/>
</dbReference>